<dbReference type="RefSeq" id="WP_205118783.1">
    <property type="nucleotide sequence ID" value="NZ_JAFBCM010000001.1"/>
</dbReference>
<dbReference type="PANTHER" id="PTHR43537">
    <property type="entry name" value="TRANSCRIPTIONAL REGULATOR, GNTR FAMILY"/>
    <property type="match status" value="1"/>
</dbReference>
<sequence>MRTPLYLDAQRRLRDFILAEKLGPGDPLPAESRLAEELGISRLSLREATKSLQTLGILQARVGRGLFVSTFSFAPILEQLPYSAGVGGSSLAEVLQVREALETGLVVEVARRMSASDLDALDALVEEMATAYAAGDSLADVDRRFHVTLFAPLGNTLLTGLIELFWDLFHKLEKELPAGDQHSVDVHRDLVAALRSGDPGQMTRAVSDHFEGIRRSLA</sequence>
<dbReference type="InterPro" id="IPR036390">
    <property type="entry name" value="WH_DNA-bd_sf"/>
</dbReference>
<evidence type="ECO:0000256" key="3">
    <source>
        <dbReference type="ARBA" id="ARBA00023163"/>
    </source>
</evidence>
<feature type="domain" description="HTH gntR-type" evidence="4">
    <location>
        <begin position="3"/>
        <end position="71"/>
    </location>
</feature>
<dbReference type="Gene3D" id="1.10.10.10">
    <property type="entry name" value="Winged helix-like DNA-binding domain superfamily/Winged helix DNA-binding domain"/>
    <property type="match status" value="1"/>
</dbReference>
<evidence type="ECO:0000256" key="1">
    <source>
        <dbReference type="ARBA" id="ARBA00023015"/>
    </source>
</evidence>
<dbReference type="CDD" id="cd07377">
    <property type="entry name" value="WHTH_GntR"/>
    <property type="match status" value="1"/>
</dbReference>
<protein>
    <submittedName>
        <fullName evidence="5">FadR/GntR family transcriptional regulator</fullName>
    </submittedName>
</protein>
<comment type="caution">
    <text evidence="5">The sequence shown here is derived from an EMBL/GenBank/DDBJ whole genome shotgun (WGS) entry which is preliminary data.</text>
</comment>
<organism evidence="5 6">
    <name type="scientific">Tenggerimyces flavus</name>
    <dbReference type="NCBI Taxonomy" id="1708749"/>
    <lineage>
        <taxon>Bacteria</taxon>
        <taxon>Bacillati</taxon>
        <taxon>Actinomycetota</taxon>
        <taxon>Actinomycetes</taxon>
        <taxon>Propionibacteriales</taxon>
        <taxon>Nocardioidaceae</taxon>
        <taxon>Tenggerimyces</taxon>
    </lineage>
</organism>
<dbReference type="Pfam" id="PF00392">
    <property type="entry name" value="GntR"/>
    <property type="match status" value="1"/>
</dbReference>
<name>A0ABV7YB08_9ACTN</name>
<evidence type="ECO:0000313" key="5">
    <source>
        <dbReference type="EMBL" id="MFC3762491.1"/>
    </source>
</evidence>
<dbReference type="InterPro" id="IPR008920">
    <property type="entry name" value="TF_FadR/GntR_C"/>
</dbReference>
<dbReference type="PANTHER" id="PTHR43537:SF5">
    <property type="entry name" value="UXU OPERON TRANSCRIPTIONAL REGULATOR"/>
    <property type="match status" value="1"/>
</dbReference>
<accession>A0ABV7YB08</accession>
<keyword evidence="6" id="KW-1185">Reference proteome</keyword>
<dbReference type="Gene3D" id="1.20.120.530">
    <property type="entry name" value="GntR ligand-binding domain-like"/>
    <property type="match status" value="1"/>
</dbReference>
<evidence type="ECO:0000259" key="4">
    <source>
        <dbReference type="PROSITE" id="PS50949"/>
    </source>
</evidence>
<dbReference type="PRINTS" id="PR00035">
    <property type="entry name" value="HTHGNTR"/>
</dbReference>
<dbReference type="InterPro" id="IPR011711">
    <property type="entry name" value="GntR_C"/>
</dbReference>
<keyword evidence="2" id="KW-0238">DNA-binding</keyword>
<gene>
    <name evidence="5" type="ORF">ACFOUW_16740</name>
</gene>
<reference evidence="6" key="1">
    <citation type="journal article" date="2019" name="Int. J. Syst. Evol. Microbiol.">
        <title>The Global Catalogue of Microorganisms (GCM) 10K type strain sequencing project: providing services to taxonomists for standard genome sequencing and annotation.</title>
        <authorList>
            <consortium name="The Broad Institute Genomics Platform"/>
            <consortium name="The Broad Institute Genome Sequencing Center for Infectious Disease"/>
            <person name="Wu L."/>
            <person name="Ma J."/>
        </authorList>
    </citation>
    <scope>NUCLEOTIDE SEQUENCE [LARGE SCALE GENOMIC DNA]</scope>
    <source>
        <strain evidence="6">CGMCC 4.7241</strain>
    </source>
</reference>
<keyword evidence="1" id="KW-0805">Transcription regulation</keyword>
<evidence type="ECO:0000313" key="6">
    <source>
        <dbReference type="Proteomes" id="UP001595699"/>
    </source>
</evidence>
<dbReference type="SUPFAM" id="SSF48008">
    <property type="entry name" value="GntR ligand-binding domain-like"/>
    <property type="match status" value="1"/>
</dbReference>
<dbReference type="InterPro" id="IPR000524">
    <property type="entry name" value="Tscrpt_reg_HTH_GntR"/>
</dbReference>
<dbReference type="Proteomes" id="UP001595699">
    <property type="component" value="Unassembled WGS sequence"/>
</dbReference>
<dbReference type="SMART" id="SM00895">
    <property type="entry name" value="FCD"/>
    <property type="match status" value="1"/>
</dbReference>
<keyword evidence="3" id="KW-0804">Transcription</keyword>
<evidence type="ECO:0000256" key="2">
    <source>
        <dbReference type="ARBA" id="ARBA00023125"/>
    </source>
</evidence>
<dbReference type="InterPro" id="IPR036388">
    <property type="entry name" value="WH-like_DNA-bd_sf"/>
</dbReference>
<proteinExistence type="predicted"/>
<dbReference type="EMBL" id="JBHRZH010000015">
    <property type="protein sequence ID" value="MFC3762491.1"/>
    <property type="molecule type" value="Genomic_DNA"/>
</dbReference>
<dbReference type="PROSITE" id="PS50949">
    <property type="entry name" value="HTH_GNTR"/>
    <property type="match status" value="1"/>
</dbReference>
<dbReference type="SUPFAM" id="SSF46785">
    <property type="entry name" value="Winged helix' DNA-binding domain"/>
    <property type="match status" value="1"/>
</dbReference>
<dbReference type="Pfam" id="PF07729">
    <property type="entry name" value="FCD"/>
    <property type="match status" value="1"/>
</dbReference>
<dbReference type="SMART" id="SM00345">
    <property type="entry name" value="HTH_GNTR"/>
    <property type="match status" value="1"/>
</dbReference>